<reference evidence="1 2" key="1">
    <citation type="journal article" date="2015" name="Nat. Commun.">
        <title>Outbred genome sequencing and CRISPR/Cas9 gene editing in butterflies.</title>
        <authorList>
            <person name="Li X."/>
            <person name="Fan D."/>
            <person name="Zhang W."/>
            <person name="Liu G."/>
            <person name="Zhang L."/>
            <person name="Zhao L."/>
            <person name="Fang X."/>
            <person name="Chen L."/>
            <person name="Dong Y."/>
            <person name="Chen Y."/>
            <person name="Ding Y."/>
            <person name="Zhao R."/>
            <person name="Feng M."/>
            <person name="Zhu Y."/>
            <person name="Feng Y."/>
            <person name="Jiang X."/>
            <person name="Zhu D."/>
            <person name="Xiang H."/>
            <person name="Feng X."/>
            <person name="Li S."/>
            <person name="Wang J."/>
            <person name="Zhang G."/>
            <person name="Kronforst M.R."/>
            <person name="Wang W."/>
        </authorList>
    </citation>
    <scope>NUCLEOTIDE SEQUENCE [LARGE SCALE GENOMIC DNA]</scope>
    <source>
        <strain evidence="1">Ya'a_city_454_Pm</strain>
        <tissue evidence="1">Whole body</tissue>
    </source>
</reference>
<organism evidence="1 2">
    <name type="scientific">Papilio machaon</name>
    <name type="common">Old World swallowtail butterfly</name>
    <dbReference type="NCBI Taxonomy" id="76193"/>
    <lineage>
        <taxon>Eukaryota</taxon>
        <taxon>Metazoa</taxon>
        <taxon>Ecdysozoa</taxon>
        <taxon>Arthropoda</taxon>
        <taxon>Hexapoda</taxon>
        <taxon>Insecta</taxon>
        <taxon>Pterygota</taxon>
        <taxon>Neoptera</taxon>
        <taxon>Endopterygota</taxon>
        <taxon>Lepidoptera</taxon>
        <taxon>Glossata</taxon>
        <taxon>Ditrysia</taxon>
        <taxon>Papilionoidea</taxon>
        <taxon>Papilionidae</taxon>
        <taxon>Papilioninae</taxon>
        <taxon>Papilio</taxon>
    </lineage>
</organism>
<dbReference type="Proteomes" id="UP000053240">
    <property type="component" value="Unassembled WGS sequence"/>
</dbReference>
<sequence>MLHNAAFGNGIVIKEKNVNFIKPLAIPKEFDSWESIGIPKSTMDQASKKLYKE</sequence>
<dbReference type="InParanoid" id="A0A194R885"/>
<gene>
    <name evidence="1" type="ORF">RR48_06446</name>
</gene>
<dbReference type="AlphaFoldDB" id="A0A194R885"/>
<keyword evidence="2" id="KW-1185">Reference proteome</keyword>
<evidence type="ECO:0000313" key="1">
    <source>
        <dbReference type="EMBL" id="KPJ12076.1"/>
    </source>
</evidence>
<accession>A0A194R885</accession>
<evidence type="ECO:0000313" key="2">
    <source>
        <dbReference type="Proteomes" id="UP000053240"/>
    </source>
</evidence>
<dbReference type="EMBL" id="KQ460845">
    <property type="protein sequence ID" value="KPJ12076.1"/>
    <property type="molecule type" value="Genomic_DNA"/>
</dbReference>
<proteinExistence type="predicted"/>
<name>A0A194R885_PAPMA</name>
<protein>
    <submittedName>
        <fullName evidence="1">Uncharacterized protein</fullName>
    </submittedName>
</protein>